<evidence type="ECO:0000313" key="15">
    <source>
        <dbReference type="EMBL" id="MFC3000118.1"/>
    </source>
</evidence>
<dbReference type="PANTHER" id="PTHR11839:SF5">
    <property type="entry name" value="ADP-RIBOSE PYROPHOSPHATASE"/>
    <property type="match status" value="1"/>
</dbReference>
<feature type="domain" description="Nudix hydrolase" evidence="14">
    <location>
        <begin position="66"/>
        <end position="205"/>
    </location>
</feature>
<dbReference type="InterPro" id="IPR015797">
    <property type="entry name" value="NUDIX_hydrolase-like_dom_sf"/>
</dbReference>
<evidence type="ECO:0000256" key="7">
    <source>
        <dbReference type="ARBA" id="ARBA00022842"/>
    </source>
</evidence>
<dbReference type="NCBIfam" id="TIGR00052">
    <property type="entry name" value="nudix-type nucleoside diphosphatase, YffH/AdpP family"/>
    <property type="match status" value="1"/>
</dbReference>
<evidence type="ECO:0000256" key="10">
    <source>
        <dbReference type="ARBA" id="ARBA00030308"/>
    </source>
</evidence>
<evidence type="ECO:0000256" key="6">
    <source>
        <dbReference type="ARBA" id="ARBA00022801"/>
    </source>
</evidence>
<sequence length="223" mass="24383">MPPSPAPPFPAEPRHPKAPPIPPWPGLEVLEDEVVWGQRFALQRVRFRHARFDGTPSGVLTWELWRRGQGVVILPYDPVTDRIALIEQFRLPALAAGLPPVMTECPAGLLEAGEDPEVSGARELAEETGLTARAMAPIGAFLLMQGGCDERVHFLCACVDLSETGATTHGLATENEETRVMVLPAADVFAMVADNRIQNAPAALALLWLQVNRARLREEWTTS</sequence>
<dbReference type="InterPro" id="IPR004385">
    <property type="entry name" value="NDP_pyrophosphatase"/>
</dbReference>
<evidence type="ECO:0000256" key="2">
    <source>
        <dbReference type="ARBA" id="ARBA00007482"/>
    </source>
</evidence>
<dbReference type="PROSITE" id="PS51462">
    <property type="entry name" value="NUDIX"/>
    <property type="match status" value="1"/>
</dbReference>
<reference evidence="16" key="1">
    <citation type="journal article" date="2019" name="Int. J. Syst. Evol. Microbiol.">
        <title>The Global Catalogue of Microorganisms (GCM) 10K type strain sequencing project: providing services to taxonomists for standard genome sequencing and annotation.</title>
        <authorList>
            <consortium name="The Broad Institute Genomics Platform"/>
            <consortium name="The Broad Institute Genome Sequencing Center for Infectious Disease"/>
            <person name="Wu L."/>
            <person name="Ma J."/>
        </authorList>
    </citation>
    <scope>NUCLEOTIDE SEQUENCE [LARGE SCALE GENOMIC DNA]</scope>
    <source>
        <strain evidence="16">CGMCC 1.16855</strain>
    </source>
</reference>
<evidence type="ECO:0000259" key="14">
    <source>
        <dbReference type="PROSITE" id="PS51462"/>
    </source>
</evidence>
<comment type="cofactor">
    <cofactor evidence="1">
        <name>Mg(2+)</name>
        <dbReference type="ChEBI" id="CHEBI:18420"/>
    </cofactor>
</comment>
<evidence type="ECO:0000256" key="1">
    <source>
        <dbReference type="ARBA" id="ARBA00001946"/>
    </source>
</evidence>
<organism evidence="15 16">
    <name type="scientific">Falsiroseomonas tokyonensis</name>
    <dbReference type="NCBI Taxonomy" id="430521"/>
    <lineage>
        <taxon>Bacteria</taxon>
        <taxon>Pseudomonadati</taxon>
        <taxon>Pseudomonadota</taxon>
        <taxon>Alphaproteobacteria</taxon>
        <taxon>Acetobacterales</taxon>
        <taxon>Roseomonadaceae</taxon>
        <taxon>Falsiroseomonas</taxon>
    </lineage>
</organism>
<keyword evidence="16" id="KW-1185">Reference proteome</keyword>
<dbReference type="Proteomes" id="UP001595420">
    <property type="component" value="Unassembled WGS sequence"/>
</dbReference>
<dbReference type="EMBL" id="JBHRSB010000002">
    <property type="protein sequence ID" value="MFC3000118.1"/>
    <property type="molecule type" value="Genomic_DNA"/>
</dbReference>
<evidence type="ECO:0000256" key="5">
    <source>
        <dbReference type="ARBA" id="ARBA00022723"/>
    </source>
</evidence>
<name>A0ABV7BU89_9PROT</name>
<evidence type="ECO:0000256" key="12">
    <source>
        <dbReference type="ARBA" id="ARBA00049546"/>
    </source>
</evidence>
<dbReference type="Gene3D" id="3.90.79.10">
    <property type="entry name" value="Nucleoside Triphosphate Pyrophosphohydrolase"/>
    <property type="match status" value="1"/>
</dbReference>
<dbReference type="PANTHER" id="PTHR11839">
    <property type="entry name" value="UDP/ADP-SUGAR PYROPHOSPHATASE"/>
    <property type="match status" value="1"/>
</dbReference>
<evidence type="ECO:0000313" key="16">
    <source>
        <dbReference type="Proteomes" id="UP001595420"/>
    </source>
</evidence>
<dbReference type="SUPFAM" id="SSF55811">
    <property type="entry name" value="Nudix"/>
    <property type="match status" value="1"/>
</dbReference>
<evidence type="ECO:0000256" key="3">
    <source>
        <dbReference type="ARBA" id="ARBA00012453"/>
    </source>
</evidence>
<evidence type="ECO:0000256" key="8">
    <source>
        <dbReference type="ARBA" id="ARBA00025164"/>
    </source>
</evidence>
<comment type="catalytic activity">
    <reaction evidence="12">
        <text>ADP-D-ribose + H2O = D-ribose 5-phosphate + AMP + 2 H(+)</text>
        <dbReference type="Rhea" id="RHEA:10412"/>
        <dbReference type="ChEBI" id="CHEBI:15377"/>
        <dbReference type="ChEBI" id="CHEBI:15378"/>
        <dbReference type="ChEBI" id="CHEBI:57967"/>
        <dbReference type="ChEBI" id="CHEBI:78346"/>
        <dbReference type="ChEBI" id="CHEBI:456215"/>
        <dbReference type="EC" id="3.6.1.13"/>
    </reaction>
</comment>
<dbReference type="Pfam" id="PF00293">
    <property type="entry name" value="NUDIX"/>
    <property type="match status" value="1"/>
</dbReference>
<dbReference type="EC" id="3.6.1.13" evidence="3"/>
<keyword evidence="7" id="KW-0460">Magnesium</keyword>
<keyword evidence="6" id="KW-0378">Hydrolase</keyword>
<keyword evidence="5" id="KW-0479">Metal-binding</keyword>
<accession>A0ABV7BU89</accession>
<evidence type="ECO:0000256" key="13">
    <source>
        <dbReference type="SAM" id="MobiDB-lite"/>
    </source>
</evidence>
<evidence type="ECO:0000256" key="9">
    <source>
        <dbReference type="ARBA" id="ARBA00030162"/>
    </source>
</evidence>
<comment type="similarity">
    <text evidence="2">Belongs to the Nudix hydrolase family. NudF subfamily.</text>
</comment>
<evidence type="ECO:0000256" key="4">
    <source>
        <dbReference type="ARBA" id="ARBA00013297"/>
    </source>
</evidence>
<proteinExistence type="inferred from homology"/>
<dbReference type="InterPro" id="IPR000086">
    <property type="entry name" value="NUDIX_hydrolase_dom"/>
</dbReference>
<feature type="compositionally biased region" description="Pro residues" evidence="13">
    <location>
        <begin position="1"/>
        <end position="11"/>
    </location>
</feature>
<dbReference type="RefSeq" id="WP_343215192.1">
    <property type="nucleotide sequence ID" value="NZ_JAFNJS010000002.1"/>
</dbReference>
<protein>
    <recommendedName>
        <fullName evidence="4">ADP-ribose pyrophosphatase</fullName>
        <ecNumber evidence="3">3.6.1.13</ecNumber>
    </recommendedName>
    <alternativeName>
        <fullName evidence="9">ADP-ribose diphosphatase</fullName>
    </alternativeName>
    <alternativeName>
        <fullName evidence="11">ADP-ribose phosphohydrolase</fullName>
    </alternativeName>
    <alternativeName>
        <fullName evidence="10">Adenosine diphosphoribose pyrophosphatase</fullName>
    </alternativeName>
</protein>
<comment type="caution">
    <text evidence="15">The sequence shown here is derived from an EMBL/GenBank/DDBJ whole genome shotgun (WGS) entry which is preliminary data.</text>
</comment>
<comment type="function">
    <text evidence="8">Acts on ADP-mannose and ADP-glucose as well as ADP-ribose. Prevents glycogen biosynthesis. The reaction catalyzed by this enzyme is a limiting step of the gluconeogenic process.</text>
</comment>
<gene>
    <name evidence="15" type="ORF">ACFOD3_09440</name>
</gene>
<feature type="region of interest" description="Disordered" evidence="13">
    <location>
        <begin position="1"/>
        <end position="20"/>
    </location>
</feature>
<evidence type="ECO:0000256" key="11">
    <source>
        <dbReference type="ARBA" id="ARBA00033056"/>
    </source>
</evidence>